<comment type="pathway">
    <text evidence="1 9">Amino-acid biosynthesis; L-arginine biosynthesis; N(2)-acetyl-L-ornithine from L-glutamate: step 2/4.</text>
</comment>
<proteinExistence type="inferred from homology"/>
<dbReference type="NCBIfam" id="TIGR00761">
    <property type="entry name" value="argB"/>
    <property type="match status" value="1"/>
</dbReference>
<evidence type="ECO:0000256" key="1">
    <source>
        <dbReference type="ARBA" id="ARBA00004828"/>
    </source>
</evidence>
<dbReference type="PANTHER" id="PTHR23342">
    <property type="entry name" value="N-ACETYLGLUTAMATE SYNTHASE"/>
    <property type="match status" value="1"/>
</dbReference>
<dbReference type="PANTHER" id="PTHR23342:SF0">
    <property type="entry name" value="N-ACETYLGLUTAMATE SYNTHASE, MITOCHONDRIAL"/>
    <property type="match status" value="1"/>
</dbReference>
<name>A0A4R1FY01_9PAST</name>
<comment type="subcellular location">
    <subcellularLocation>
        <location evidence="9">Cytoplasm</location>
    </subcellularLocation>
</comment>
<dbReference type="InterPro" id="IPR036393">
    <property type="entry name" value="AceGlu_kinase-like_sf"/>
</dbReference>
<gene>
    <name evidence="9" type="primary">argB</name>
    <name evidence="11" type="ORF">EV694_1118</name>
</gene>
<reference evidence="11 12" key="1">
    <citation type="submission" date="2019-03" db="EMBL/GenBank/DDBJ databases">
        <title>Genomic Encyclopedia of Type Strains, Phase IV (KMG-IV): sequencing the most valuable type-strain genomes for metagenomic binning, comparative biology and taxonomic classification.</title>
        <authorList>
            <person name="Goeker M."/>
        </authorList>
    </citation>
    <scope>NUCLEOTIDE SEQUENCE [LARGE SCALE GENOMIC DNA]</scope>
    <source>
        <strain evidence="11 12">DSM 15534</strain>
    </source>
</reference>
<dbReference type="GO" id="GO:0003991">
    <property type="term" value="F:acetylglutamate kinase activity"/>
    <property type="evidence" value="ECO:0007669"/>
    <property type="project" value="UniProtKB-UniRule"/>
</dbReference>
<feature type="domain" description="Aspartate/glutamate/uridylate kinase" evidence="10">
    <location>
        <begin position="3"/>
        <end position="234"/>
    </location>
</feature>
<dbReference type="OrthoDB" id="5915023at2"/>
<dbReference type="EMBL" id="SMFT01000002">
    <property type="protein sequence ID" value="TCJ98702.1"/>
    <property type="molecule type" value="Genomic_DNA"/>
</dbReference>
<comment type="similarity">
    <text evidence="9">Belongs to the acetylglutamate kinase family. ArgB subfamily.</text>
</comment>
<dbReference type="AlphaFoldDB" id="A0A4R1FY01"/>
<keyword evidence="12" id="KW-1185">Reference proteome</keyword>
<feature type="site" description="Transition state stabilizer" evidence="9">
    <location>
        <position position="7"/>
    </location>
</feature>
<dbReference type="InterPro" id="IPR004662">
    <property type="entry name" value="AcgluKinase_fam"/>
</dbReference>
<keyword evidence="4 9" id="KW-0808">Transferase</keyword>
<keyword evidence="5 9" id="KW-0547">Nucleotide-binding</keyword>
<evidence type="ECO:0000313" key="11">
    <source>
        <dbReference type="EMBL" id="TCJ98702.1"/>
    </source>
</evidence>
<feature type="binding site" evidence="9">
    <location>
        <position position="65"/>
    </location>
    <ligand>
        <name>substrate</name>
    </ligand>
</feature>
<evidence type="ECO:0000256" key="9">
    <source>
        <dbReference type="HAMAP-Rule" id="MF_00082"/>
    </source>
</evidence>
<evidence type="ECO:0000259" key="10">
    <source>
        <dbReference type="Pfam" id="PF00696"/>
    </source>
</evidence>
<keyword evidence="7 9" id="KW-0067">ATP-binding</keyword>
<dbReference type="RefSeq" id="WP_132690326.1">
    <property type="nucleotide sequence ID" value="NZ_SMFT01000002.1"/>
</dbReference>
<comment type="function">
    <text evidence="9">Catalyzes the ATP-dependent phosphorylation of N-acetyl-L-glutamate.</text>
</comment>
<keyword evidence="6 9" id="KW-0418">Kinase</keyword>
<evidence type="ECO:0000256" key="2">
    <source>
        <dbReference type="ARBA" id="ARBA00022571"/>
    </source>
</evidence>
<dbReference type="InterPro" id="IPR037528">
    <property type="entry name" value="ArgB"/>
</dbReference>
<dbReference type="EC" id="2.7.2.8" evidence="9"/>
<evidence type="ECO:0000256" key="4">
    <source>
        <dbReference type="ARBA" id="ARBA00022679"/>
    </source>
</evidence>
<keyword evidence="3 9" id="KW-0028">Amino-acid biosynthesis</keyword>
<keyword evidence="9" id="KW-0963">Cytoplasm</keyword>
<comment type="catalytic activity">
    <reaction evidence="8 9">
        <text>N-acetyl-L-glutamate + ATP = N-acetyl-L-glutamyl 5-phosphate + ADP</text>
        <dbReference type="Rhea" id="RHEA:14629"/>
        <dbReference type="ChEBI" id="CHEBI:30616"/>
        <dbReference type="ChEBI" id="CHEBI:44337"/>
        <dbReference type="ChEBI" id="CHEBI:57936"/>
        <dbReference type="ChEBI" id="CHEBI:456216"/>
        <dbReference type="EC" id="2.7.2.8"/>
    </reaction>
</comment>
<evidence type="ECO:0000256" key="5">
    <source>
        <dbReference type="ARBA" id="ARBA00022741"/>
    </source>
</evidence>
<organism evidence="11 12">
    <name type="scientific">Volucribacter psittacicida</name>
    <dbReference type="NCBI Taxonomy" id="203482"/>
    <lineage>
        <taxon>Bacteria</taxon>
        <taxon>Pseudomonadati</taxon>
        <taxon>Pseudomonadota</taxon>
        <taxon>Gammaproteobacteria</taxon>
        <taxon>Pasteurellales</taxon>
        <taxon>Pasteurellaceae</taxon>
        <taxon>Volucribacter</taxon>
    </lineage>
</organism>
<dbReference type="PIRSF" id="PIRSF000728">
    <property type="entry name" value="NAGK"/>
    <property type="match status" value="1"/>
</dbReference>
<evidence type="ECO:0000256" key="6">
    <source>
        <dbReference type="ARBA" id="ARBA00022777"/>
    </source>
</evidence>
<evidence type="ECO:0000256" key="8">
    <source>
        <dbReference type="ARBA" id="ARBA00048141"/>
    </source>
</evidence>
<feature type="binding site" evidence="9">
    <location>
        <begin position="43"/>
        <end position="44"/>
    </location>
    <ligand>
        <name>substrate</name>
    </ligand>
</feature>
<dbReference type="GO" id="GO:0005737">
    <property type="term" value="C:cytoplasm"/>
    <property type="evidence" value="ECO:0007669"/>
    <property type="project" value="UniProtKB-SubCell"/>
</dbReference>
<dbReference type="HAMAP" id="MF_00082">
    <property type="entry name" value="ArgB"/>
    <property type="match status" value="1"/>
</dbReference>
<feature type="site" description="Transition state stabilizer" evidence="9">
    <location>
        <position position="216"/>
    </location>
</feature>
<evidence type="ECO:0000256" key="3">
    <source>
        <dbReference type="ARBA" id="ARBA00022605"/>
    </source>
</evidence>
<dbReference type="UniPathway" id="UPA00068">
    <property type="reaction ID" value="UER00107"/>
</dbReference>
<evidence type="ECO:0000313" key="12">
    <source>
        <dbReference type="Proteomes" id="UP000294702"/>
    </source>
</evidence>
<feature type="binding site" evidence="9">
    <location>
        <position position="157"/>
    </location>
    <ligand>
        <name>substrate</name>
    </ligand>
</feature>
<dbReference type="Pfam" id="PF00696">
    <property type="entry name" value="AA_kinase"/>
    <property type="match status" value="1"/>
</dbReference>
<keyword evidence="2 9" id="KW-0055">Arginine biosynthesis</keyword>
<evidence type="ECO:0000256" key="7">
    <source>
        <dbReference type="ARBA" id="ARBA00022840"/>
    </source>
</evidence>
<dbReference type="GO" id="GO:0042450">
    <property type="term" value="P:L-arginine biosynthetic process via ornithine"/>
    <property type="evidence" value="ECO:0007669"/>
    <property type="project" value="UniProtKB-UniRule"/>
</dbReference>
<dbReference type="Gene3D" id="3.40.1160.10">
    <property type="entry name" value="Acetylglutamate kinase-like"/>
    <property type="match status" value="1"/>
</dbReference>
<accession>A0A4R1FY01</accession>
<comment type="caution">
    <text evidence="11">The sequence shown here is derived from an EMBL/GenBank/DDBJ whole genome shotgun (WGS) entry which is preliminary data.</text>
</comment>
<dbReference type="SUPFAM" id="SSF53633">
    <property type="entry name" value="Carbamate kinase-like"/>
    <property type="match status" value="1"/>
</dbReference>
<dbReference type="InterPro" id="IPR001048">
    <property type="entry name" value="Asp/Glu/Uridylate_kinase"/>
</dbReference>
<dbReference type="Proteomes" id="UP000294702">
    <property type="component" value="Unassembled WGS sequence"/>
</dbReference>
<protein>
    <recommendedName>
        <fullName evidence="9">Acetylglutamate kinase</fullName>
        <ecNumber evidence="9">2.7.2.8</ecNumber>
    </recommendedName>
    <alternativeName>
        <fullName evidence="9">N-acetyl-L-glutamate 5-phosphotransferase</fullName>
    </alternativeName>
    <alternativeName>
        <fullName evidence="9">NAG kinase</fullName>
        <shortName evidence="9">NAGK</shortName>
    </alternativeName>
</protein>
<sequence>MKPLVIKVGGALLDTAQAIDNLFTALAQYLQKNARQIVIVHGGGCVVDDLLQQLNLPVQKKNGLRITPSSQIDVIVGALAGIANKKLVAQASKAQLNPVGLSLADGNMTQAEVFDPELGHVANVFGKDNKLLLNLLQHHFLPIISSIAVDKNGILMNVNADQAATAIAQLLNADLLLLSDVDGVLNQDKQLLNELTSQQIDQLIQQQVITDGMIVKVNAALAAATTLQRGVRIASWKNAEKLTALFAGEQIGTTIKP</sequence>
<dbReference type="GO" id="GO:0005524">
    <property type="term" value="F:ATP binding"/>
    <property type="evidence" value="ECO:0007669"/>
    <property type="project" value="UniProtKB-UniRule"/>
</dbReference>